<evidence type="ECO:0000313" key="2">
    <source>
        <dbReference type="Proteomes" id="UP001196413"/>
    </source>
</evidence>
<sequence>MKNECMRLWSDKVQALPELLCFLQLCHRINGPLPINNCEKVIENLINPNSEPNDCPLVGHGRDMDVKRLFELKMFRSLPPPNRMKVQPVDCTLRSLIRFLPKGLTTEIYKILFKSKRERTLEEIIAIMMSDELGRRNDIKKSILEFSEVMTIDGNYVRLRNDDEFFVLTSVAK</sequence>
<reference evidence="1" key="1">
    <citation type="submission" date="2021-06" db="EMBL/GenBank/DDBJ databases">
        <title>Parelaphostrongylus tenuis whole genome reference sequence.</title>
        <authorList>
            <person name="Garwood T.J."/>
            <person name="Larsen P.A."/>
            <person name="Fountain-Jones N.M."/>
            <person name="Garbe J.R."/>
            <person name="Macchietto M.G."/>
            <person name="Kania S.A."/>
            <person name="Gerhold R.W."/>
            <person name="Richards J.E."/>
            <person name="Wolf T.M."/>
        </authorList>
    </citation>
    <scope>NUCLEOTIDE SEQUENCE</scope>
    <source>
        <strain evidence="1">MNPRO001-30</strain>
        <tissue evidence="1">Meninges</tissue>
    </source>
</reference>
<dbReference type="AlphaFoldDB" id="A0AAD5M5C6"/>
<name>A0AAD5M5C6_PARTN</name>
<comment type="caution">
    <text evidence="1">The sequence shown here is derived from an EMBL/GenBank/DDBJ whole genome shotgun (WGS) entry which is preliminary data.</text>
</comment>
<gene>
    <name evidence="1" type="ORF">KIN20_005980</name>
</gene>
<keyword evidence="2" id="KW-1185">Reference proteome</keyword>
<organism evidence="1 2">
    <name type="scientific">Parelaphostrongylus tenuis</name>
    <name type="common">Meningeal worm</name>
    <dbReference type="NCBI Taxonomy" id="148309"/>
    <lineage>
        <taxon>Eukaryota</taxon>
        <taxon>Metazoa</taxon>
        <taxon>Ecdysozoa</taxon>
        <taxon>Nematoda</taxon>
        <taxon>Chromadorea</taxon>
        <taxon>Rhabditida</taxon>
        <taxon>Rhabditina</taxon>
        <taxon>Rhabditomorpha</taxon>
        <taxon>Strongyloidea</taxon>
        <taxon>Metastrongylidae</taxon>
        <taxon>Parelaphostrongylus</taxon>
    </lineage>
</organism>
<accession>A0AAD5M5C6</accession>
<proteinExistence type="predicted"/>
<evidence type="ECO:0000313" key="1">
    <source>
        <dbReference type="EMBL" id="KAJ1350238.1"/>
    </source>
</evidence>
<dbReference type="Proteomes" id="UP001196413">
    <property type="component" value="Unassembled WGS sequence"/>
</dbReference>
<dbReference type="EMBL" id="JAHQIW010000818">
    <property type="protein sequence ID" value="KAJ1350238.1"/>
    <property type="molecule type" value="Genomic_DNA"/>
</dbReference>
<protein>
    <submittedName>
        <fullName evidence="1">Uncharacterized protein</fullName>
    </submittedName>
</protein>